<dbReference type="OrthoDB" id="2102561at2759"/>
<comment type="caution">
    <text evidence="5">The sequence shown here is derived from an EMBL/GenBank/DDBJ whole genome shotgun (WGS) entry which is preliminary data.</text>
</comment>
<dbReference type="PRINTS" id="PR00081">
    <property type="entry name" value="GDHRDH"/>
</dbReference>
<dbReference type="AlphaFoldDB" id="A0A8K1CRY2"/>
<reference evidence="5" key="1">
    <citation type="submission" date="2019-03" db="EMBL/GenBank/DDBJ databases">
        <title>Long read genome sequence of the mycoparasitic Pythium oligandrum ATCC 38472 isolated from sugarbeet rhizosphere.</title>
        <authorList>
            <person name="Gaulin E."/>
        </authorList>
    </citation>
    <scope>NUCLEOTIDE SEQUENCE</scope>
    <source>
        <strain evidence="5">ATCC 38472_TT</strain>
    </source>
</reference>
<dbReference type="InterPro" id="IPR002347">
    <property type="entry name" value="SDR_fam"/>
</dbReference>
<evidence type="ECO:0000313" key="6">
    <source>
        <dbReference type="Proteomes" id="UP000794436"/>
    </source>
</evidence>
<organism evidence="5 6">
    <name type="scientific">Pythium oligandrum</name>
    <name type="common">Mycoparasitic fungus</name>
    <dbReference type="NCBI Taxonomy" id="41045"/>
    <lineage>
        <taxon>Eukaryota</taxon>
        <taxon>Sar</taxon>
        <taxon>Stramenopiles</taxon>
        <taxon>Oomycota</taxon>
        <taxon>Peronosporomycetes</taxon>
        <taxon>Pythiales</taxon>
        <taxon>Pythiaceae</taxon>
        <taxon>Pythium</taxon>
    </lineage>
</organism>
<dbReference type="Proteomes" id="UP000794436">
    <property type="component" value="Unassembled WGS sequence"/>
</dbReference>
<evidence type="ECO:0000313" key="5">
    <source>
        <dbReference type="EMBL" id="TMW67863.1"/>
    </source>
</evidence>
<dbReference type="InterPro" id="IPR036291">
    <property type="entry name" value="NAD(P)-bd_dom_sf"/>
</dbReference>
<evidence type="ECO:0000259" key="4">
    <source>
        <dbReference type="SMART" id="SM00822"/>
    </source>
</evidence>
<dbReference type="Pfam" id="PF00106">
    <property type="entry name" value="adh_short"/>
    <property type="match status" value="1"/>
</dbReference>
<dbReference type="PANTHER" id="PTHR43976:SF16">
    <property type="entry name" value="SHORT-CHAIN DEHYDROGENASE_REDUCTASE FAMILY PROTEIN"/>
    <property type="match status" value="1"/>
</dbReference>
<evidence type="ECO:0000256" key="2">
    <source>
        <dbReference type="ARBA" id="ARBA00023002"/>
    </source>
</evidence>
<sequence length="287" mass="29971">MAPSTTTKVWLITGCSTGLGRELAIAARKRGDLVIATARKVETLTDLQGRGCQVLSLDVTADDAAVKDVVAKAHAFYGRIDILVNNAGIAPVGAVEEASSEEIQTIFDANVFGLLRVTRAVLPFMREKRSGVVANIGSLAGYGAFPGCGIYGGAKAAVALISQVLRLEAAPLGIEVTVADLGPFKTKALAKGFIHAKNISDYDDVTQGFKSVITQGGDIPASDAALGAQALVEALTKTGRCEGRVLPSRLALGVGYDVIQGVLSTGQQELEAWKDFTDPEAFPIQTL</sequence>
<dbReference type="CDD" id="cd05374">
    <property type="entry name" value="17beta-HSD-like_SDR_c"/>
    <property type="match status" value="1"/>
</dbReference>
<keyword evidence="6" id="KW-1185">Reference proteome</keyword>
<dbReference type="SUPFAM" id="SSF51735">
    <property type="entry name" value="NAD(P)-binding Rossmann-fold domains"/>
    <property type="match status" value="1"/>
</dbReference>
<dbReference type="GO" id="GO:0016491">
    <property type="term" value="F:oxidoreductase activity"/>
    <property type="evidence" value="ECO:0007669"/>
    <property type="project" value="UniProtKB-KW"/>
</dbReference>
<dbReference type="InterPro" id="IPR057326">
    <property type="entry name" value="KR_dom"/>
</dbReference>
<proteinExistence type="inferred from homology"/>
<comment type="similarity">
    <text evidence="1 3">Belongs to the short-chain dehydrogenases/reductases (SDR) family.</text>
</comment>
<dbReference type="EMBL" id="SPLM01000003">
    <property type="protein sequence ID" value="TMW67863.1"/>
    <property type="molecule type" value="Genomic_DNA"/>
</dbReference>
<dbReference type="Gene3D" id="3.40.50.720">
    <property type="entry name" value="NAD(P)-binding Rossmann-like Domain"/>
    <property type="match status" value="1"/>
</dbReference>
<accession>A0A8K1CRY2</accession>
<dbReference type="PROSITE" id="PS00061">
    <property type="entry name" value="ADH_SHORT"/>
    <property type="match status" value="1"/>
</dbReference>
<evidence type="ECO:0000256" key="3">
    <source>
        <dbReference type="RuleBase" id="RU000363"/>
    </source>
</evidence>
<dbReference type="InterPro" id="IPR020904">
    <property type="entry name" value="Sc_DH/Rdtase_CS"/>
</dbReference>
<evidence type="ECO:0000256" key="1">
    <source>
        <dbReference type="ARBA" id="ARBA00006484"/>
    </source>
</evidence>
<gene>
    <name evidence="5" type="ORF">Poli38472_007535</name>
</gene>
<dbReference type="PRINTS" id="PR00080">
    <property type="entry name" value="SDRFAMILY"/>
</dbReference>
<dbReference type="PANTHER" id="PTHR43976">
    <property type="entry name" value="SHORT CHAIN DEHYDROGENASE"/>
    <property type="match status" value="1"/>
</dbReference>
<feature type="domain" description="Ketoreductase" evidence="4">
    <location>
        <begin position="8"/>
        <end position="187"/>
    </location>
</feature>
<keyword evidence="2" id="KW-0560">Oxidoreductase</keyword>
<dbReference type="InterPro" id="IPR051911">
    <property type="entry name" value="SDR_oxidoreductase"/>
</dbReference>
<dbReference type="SMART" id="SM00822">
    <property type="entry name" value="PKS_KR"/>
    <property type="match status" value="1"/>
</dbReference>
<protein>
    <recommendedName>
        <fullName evidence="4">Ketoreductase domain-containing protein</fullName>
    </recommendedName>
</protein>
<name>A0A8K1CRY2_PYTOL</name>